<name>A0ABM8GLW5_9MICO</name>
<organism evidence="7 8">
    <name type="scientific">Frondihabitans sucicola</name>
    <dbReference type="NCBI Taxonomy" id="1268041"/>
    <lineage>
        <taxon>Bacteria</taxon>
        <taxon>Bacillati</taxon>
        <taxon>Actinomycetota</taxon>
        <taxon>Actinomycetes</taxon>
        <taxon>Micrococcales</taxon>
        <taxon>Microbacteriaceae</taxon>
        <taxon>Frondihabitans</taxon>
    </lineage>
</organism>
<keyword evidence="4 5" id="KW-0472">Membrane</keyword>
<gene>
    <name evidence="7" type="ORF">GCM10025867_16480</name>
</gene>
<proteinExistence type="predicted"/>
<dbReference type="SUPFAM" id="SSF103473">
    <property type="entry name" value="MFS general substrate transporter"/>
    <property type="match status" value="1"/>
</dbReference>
<evidence type="ECO:0000259" key="6">
    <source>
        <dbReference type="PROSITE" id="PS50850"/>
    </source>
</evidence>
<dbReference type="EMBL" id="AP027732">
    <property type="protein sequence ID" value="BDZ49407.1"/>
    <property type="molecule type" value="Genomic_DNA"/>
</dbReference>
<dbReference type="InterPro" id="IPR052524">
    <property type="entry name" value="MFS_Cyanate_Porter"/>
</dbReference>
<keyword evidence="2 5" id="KW-0812">Transmembrane</keyword>
<feature type="transmembrane region" description="Helical" evidence="5">
    <location>
        <begin position="166"/>
        <end position="185"/>
    </location>
</feature>
<feature type="transmembrane region" description="Helical" evidence="5">
    <location>
        <begin position="213"/>
        <end position="235"/>
    </location>
</feature>
<evidence type="ECO:0000256" key="2">
    <source>
        <dbReference type="ARBA" id="ARBA00022692"/>
    </source>
</evidence>
<dbReference type="PANTHER" id="PTHR23523">
    <property type="match status" value="1"/>
</dbReference>
<keyword evidence="3 5" id="KW-1133">Transmembrane helix</keyword>
<feature type="transmembrane region" description="Helical" evidence="5">
    <location>
        <begin position="303"/>
        <end position="324"/>
    </location>
</feature>
<dbReference type="InterPro" id="IPR020846">
    <property type="entry name" value="MFS_dom"/>
</dbReference>
<sequence length="393" mass="39784">MSTLTARKSGTTLFLIGILLIAANLRVGITPVGPVIGEIRADLHLPASTASALTSIPLLAFAVVSPFAASLANRWGPQRTLAGALAVLALAIVIRSTPWAPSLWIGTALLGVSVAVLNVVLPALVKEEFPGRVGPVTGIYSAAQSAFAAIAAGVAVPVAAVAPGGWRTSLGLWAVLAVVALIVLAPQLRLPHHAAAVAPVGGAPARSTWRSPLAWQVTVFMGLQSTAFYVLITWLPSVELANGLTAAQAGFHQLLFSALAIAGSLGASSVLRRGDDQRVLAATSTLLVAAGIAIAMFAPPLAVIGVCVTGVGAGGAIVLALSLFGLRTRHPLQAARLSGMAQSVGYLIAAAGPIAIGLLHDATGSWNLALGVLFPLLAIQLVVGLLAARDRSL</sequence>
<protein>
    <submittedName>
        <fullName evidence="7">Cyanate transporter</fullName>
    </submittedName>
</protein>
<feature type="transmembrane region" description="Helical" evidence="5">
    <location>
        <begin position="247"/>
        <end position="267"/>
    </location>
</feature>
<dbReference type="InterPro" id="IPR036259">
    <property type="entry name" value="MFS_trans_sf"/>
</dbReference>
<feature type="transmembrane region" description="Helical" evidence="5">
    <location>
        <begin position="279"/>
        <end position="297"/>
    </location>
</feature>
<evidence type="ECO:0000313" key="8">
    <source>
        <dbReference type="Proteomes" id="UP001321486"/>
    </source>
</evidence>
<accession>A0ABM8GLW5</accession>
<evidence type="ECO:0000256" key="4">
    <source>
        <dbReference type="ARBA" id="ARBA00023136"/>
    </source>
</evidence>
<feature type="transmembrane region" description="Helical" evidence="5">
    <location>
        <begin position="366"/>
        <end position="388"/>
    </location>
</feature>
<feature type="transmembrane region" description="Helical" evidence="5">
    <location>
        <begin position="12"/>
        <end position="29"/>
    </location>
</feature>
<evidence type="ECO:0000313" key="7">
    <source>
        <dbReference type="EMBL" id="BDZ49407.1"/>
    </source>
</evidence>
<dbReference type="PROSITE" id="PS50850">
    <property type="entry name" value="MFS"/>
    <property type="match status" value="1"/>
</dbReference>
<evidence type="ECO:0000256" key="5">
    <source>
        <dbReference type="SAM" id="Phobius"/>
    </source>
</evidence>
<dbReference type="Gene3D" id="1.20.1250.20">
    <property type="entry name" value="MFS general substrate transporter like domains"/>
    <property type="match status" value="1"/>
</dbReference>
<feature type="transmembrane region" description="Helical" evidence="5">
    <location>
        <begin position="344"/>
        <end position="360"/>
    </location>
</feature>
<dbReference type="PANTHER" id="PTHR23523:SF2">
    <property type="entry name" value="2-NITROIMIDAZOLE TRANSPORTER"/>
    <property type="match status" value="1"/>
</dbReference>
<feature type="transmembrane region" description="Helical" evidence="5">
    <location>
        <begin position="137"/>
        <end position="160"/>
    </location>
</feature>
<feature type="domain" description="Major facilitator superfamily (MFS) profile" evidence="6">
    <location>
        <begin position="12"/>
        <end position="392"/>
    </location>
</feature>
<feature type="transmembrane region" description="Helical" evidence="5">
    <location>
        <begin position="103"/>
        <end position="125"/>
    </location>
</feature>
<evidence type="ECO:0000256" key="1">
    <source>
        <dbReference type="ARBA" id="ARBA00004651"/>
    </source>
</evidence>
<dbReference type="RefSeq" id="WP_286346209.1">
    <property type="nucleotide sequence ID" value="NZ_AP027732.1"/>
</dbReference>
<reference evidence="8" key="1">
    <citation type="journal article" date="2019" name="Int. J. Syst. Evol. Microbiol.">
        <title>The Global Catalogue of Microorganisms (GCM) 10K type strain sequencing project: providing services to taxonomists for standard genome sequencing and annotation.</title>
        <authorList>
            <consortium name="The Broad Institute Genomics Platform"/>
            <consortium name="The Broad Institute Genome Sequencing Center for Infectious Disease"/>
            <person name="Wu L."/>
            <person name="Ma J."/>
        </authorList>
    </citation>
    <scope>NUCLEOTIDE SEQUENCE [LARGE SCALE GENOMIC DNA]</scope>
    <source>
        <strain evidence="8">NBRC 108728</strain>
    </source>
</reference>
<comment type="subcellular location">
    <subcellularLocation>
        <location evidence="1">Cell membrane</location>
        <topology evidence="1">Multi-pass membrane protein</topology>
    </subcellularLocation>
</comment>
<dbReference type="Pfam" id="PF07690">
    <property type="entry name" value="MFS_1"/>
    <property type="match status" value="1"/>
</dbReference>
<dbReference type="InterPro" id="IPR011701">
    <property type="entry name" value="MFS"/>
</dbReference>
<keyword evidence="8" id="KW-1185">Reference proteome</keyword>
<feature type="transmembrane region" description="Helical" evidence="5">
    <location>
        <begin position="49"/>
        <end position="69"/>
    </location>
</feature>
<dbReference type="Proteomes" id="UP001321486">
    <property type="component" value="Chromosome"/>
</dbReference>
<feature type="transmembrane region" description="Helical" evidence="5">
    <location>
        <begin position="81"/>
        <end position="97"/>
    </location>
</feature>
<evidence type="ECO:0000256" key="3">
    <source>
        <dbReference type="ARBA" id="ARBA00022989"/>
    </source>
</evidence>